<feature type="domain" description="DUF4351" evidence="1">
    <location>
        <begin position="157"/>
        <end position="202"/>
    </location>
</feature>
<evidence type="ECO:0000313" key="3">
    <source>
        <dbReference type="Proteomes" id="UP000475582"/>
    </source>
</evidence>
<protein>
    <submittedName>
        <fullName evidence="2">DUF4351 domain-containing protein</fullName>
    </submittedName>
</protein>
<dbReference type="InterPro" id="IPR025587">
    <property type="entry name" value="DUF4351"/>
</dbReference>
<organism evidence="2 3">
    <name type="scientific">Duganella radicis</name>
    <dbReference type="NCBI Taxonomy" id="551988"/>
    <lineage>
        <taxon>Bacteria</taxon>
        <taxon>Pseudomonadati</taxon>
        <taxon>Pseudomonadota</taxon>
        <taxon>Betaproteobacteria</taxon>
        <taxon>Burkholderiales</taxon>
        <taxon>Oxalobacteraceae</taxon>
        <taxon>Telluria group</taxon>
        <taxon>Duganella</taxon>
    </lineage>
</organism>
<dbReference type="Proteomes" id="UP000475582">
    <property type="component" value="Unassembled WGS sequence"/>
</dbReference>
<dbReference type="PANTHER" id="PTHR35586:SF1">
    <property type="entry name" value="SLL1691 PROTEIN"/>
    <property type="match status" value="1"/>
</dbReference>
<dbReference type="EMBL" id="WNKY01000004">
    <property type="protein sequence ID" value="MTV37174.1"/>
    <property type="molecule type" value="Genomic_DNA"/>
</dbReference>
<evidence type="ECO:0000259" key="1">
    <source>
        <dbReference type="Pfam" id="PF14261"/>
    </source>
</evidence>
<dbReference type="OrthoDB" id="932587at2"/>
<dbReference type="PANTHER" id="PTHR35586">
    <property type="entry name" value="SLL1691 PROTEIN"/>
    <property type="match status" value="1"/>
</dbReference>
<gene>
    <name evidence="2" type="ORF">GM676_06220</name>
</gene>
<dbReference type="RefSeq" id="WP_155462567.1">
    <property type="nucleotide sequence ID" value="NZ_WNKY01000004.1"/>
</dbReference>
<evidence type="ECO:0000313" key="2">
    <source>
        <dbReference type="EMBL" id="MTV37174.1"/>
    </source>
</evidence>
<accession>A0A6L6PDU2</accession>
<dbReference type="AlphaFoldDB" id="A0A6L6PDU2"/>
<comment type="caution">
    <text evidence="2">The sequence shown here is derived from an EMBL/GenBank/DDBJ whole genome shotgun (WGS) entry which is preliminary data.</text>
</comment>
<dbReference type="Pfam" id="PF14261">
    <property type="entry name" value="DUF4351"/>
    <property type="match status" value="1"/>
</dbReference>
<proteinExistence type="predicted"/>
<sequence length="213" mass="24574">MRDYNDRISEAYGLPVVSLALLADEHPNWRPRHFRQQLQGTVKEFIFRTAKLLDHVVDIDALEASSNPIAWVTLAHWLTQQAHHDPDKLYAAKVHLTRLLPDPYHQRYLRAISRLEKEHEMREYNQLEQTFIDNGIKIGLKQGIEKGIEKGIEQGLQRGRKEEAVLLLERQLELRFGPLPQTARKKLAKASVAQLEAWSDAFVVAQSLKQVFG</sequence>
<reference evidence="2 3" key="1">
    <citation type="submission" date="2019-11" db="EMBL/GenBank/DDBJ databases">
        <title>Type strains purchased from KCTC, JCM and DSMZ.</title>
        <authorList>
            <person name="Lu H."/>
        </authorList>
    </citation>
    <scope>NUCLEOTIDE SEQUENCE [LARGE SCALE GENOMIC DNA]</scope>
    <source>
        <strain evidence="2 3">KCTC 22382</strain>
    </source>
</reference>
<keyword evidence="3" id="KW-1185">Reference proteome</keyword>
<name>A0A6L6PDU2_9BURK</name>